<dbReference type="GO" id="GO:0044183">
    <property type="term" value="F:protein folding chaperone"/>
    <property type="evidence" value="ECO:0007669"/>
    <property type="project" value="InterPro"/>
</dbReference>
<proteinExistence type="inferred from homology"/>
<dbReference type="GeneID" id="78477693"/>
<evidence type="ECO:0000256" key="1">
    <source>
        <dbReference type="ARBA" id="ARBA00006975"/>
    </source>
</evidence>
<evidence type="ECO:0000313" key="5">
    <source>
        <dbReference type="Proteomes" id="UP000069771"/>
    </source>
</evidence>
<comment type="similarity">
    <text evidence="1 3">Belongs to the GroES chaperonin family.</text>
</comment>
<dbReference type="Proteomes" id="UP000069771">
    <property type="component" value="Chromosome"/>
</dbReference>
<evidence type="ECO:0000313" key="4">
    <source>
        <dbReference type="EMBL" id="AMK54036.1"/>
    </source>
</evidence>
<dbReference type="OrthoDB" id="9806791at2"/>
<dbReference type="InterPro" id="IPR037124">
    <property type="entry name" value="Chaperonin_GroES_sf"/>
</dbReference>
<protein>
    <recommendedName>
        <fullName evidence="3">10 kDa chaperonin</fullName>
    </recommendedName>
</protein>
<dbReference type="InterPro" id="IPR020818">
    <property type="entry name" value="Chaperonin_GroES"/>
</dbReference>
<comment type="subunit">
    <text evidence="3">Heptamer of 7 subunits arranged in a ring.</text>
</comment>
<organism evidence="4 5">
    <name type="scientific">Faecalibaculum rodentium</name>
    <dbReference type="NCBI Taxonomy" id="1702221"/>
    <lineage>
        <taxon>Bacteria</taxon>
        <taxon>Bacillati</taxon>
        <taxon>Bacillota</taxon>
        <taxon>Erysipelotrichia</taxon>
        <taxon>Erysipelotrichales</taxon>
        <taxon>Erysipelotrichaceae</taxon>
        <taxon>Faecalibaculum</taxon>
    </lineage>
</organism>
<dbReference type="GO" id="GO:0005524">
    <property type="term" value="F:ATP binding"/>
    <property type="evidence" value="ECO:0007669"/>
    <property type="project" value="InterPro"/>
</dbReference>
<dbReference type="InterPro" id="IPR011032">
    <property type="entry name" value="GroES-like_sf"/>
</dbReference>
<evidence type="ECO:0000256" key="3">
    <source>
        <dbReference type="RuleBase" id="RU000535"/>
    </source>
</evidence>
<keyword evidence="5" id="KW-1185">Reference proteome</keyword>
<sequence>MLRPLHKNVILRLDRCELQESGGIVLKTSASRPCLAVVESVGPDVEDQDYGPGDVVVYHPLNPVSFAEGDHEYLILQDEDILAVQESGHEL</sequence>
<accession>A0A140DTQ9</accession>
<dbReference type="SMART" id="SM00883">
    <property type="entry name" value="Cpn10"/>
    <property type="match status" value="1"/>
</dbReference>
<dbReference type="RefSeq" id="WP_067555899.1">
    <property type="nucleotide sequence ID" value="NZ_CANRYF010000022.1"/>
</dbReference>
<evidence type="ECO:0000256" key="2">
    <source>
        <dbReference type="ARBA" id="ARBA00023186"/>
    </source>
</evidence>
<keyword evidence="2 3" id="KW-0143">Chaperone</keyword>
<dbReference type="KEGG" id="fro:AALO17_09020"/>
<dbReference type="Gene3D" id="2.30.33.40">
    <property type="entry name" value="GroES chaperonin"/>
    <property type="match status" value="1"/>
</dbReference>
<dbReference type="AlphaFoldDB" id="A0A140DTQ9"/>
<name>A0A140DTQ9_9FIRM</name>
<dbReference type="CDD" id="cd00320">
    <property type="entry name" value="cpn10"/>
    <property type="match status" value="1"/>
</dbReference>
<dbReference type="PRINTS" id="PR00297">
    <property type="entry name" value="CHAPERONIN10"/>
</dbReference>
<dbReference type="Pfam" id="PF00166">
    <property type="entry name" value="Cpn10"/>
    <property type="match status" value="1"/>
</dbReference>
<comment type="function">
    <text evidence="3">Together with the chaperonin GroEL, plays an essential role in assisting protein folding. The GroEL-GroES system forms a nano-cage that allows encapsulation of the non-native substrate proteins and provides a physical environment optimized to promote and accelerate protein folding. GroES binds to the apical surface of the GroEL ring, thereby capping the opening of the GroEL channel.</text>
</comment>
<dbReference type="EMBL" id="CP011391">
    <property type="protein sequence ID" value="AMK54036.1"/>
    <property type="molecule type" value="Genomic_DNA"/>
</dbReference>
<dbReference type="STRING" id="1702221.AALO17_09020"/>
<dbReference type="SUPFAM" id="SSF50129">
    <property type="entry name" value="GroES-like"/>
    <property type="match status" value="1"/>
</dbReference>
<reference evidence="4 5" key="1">
    <citation type="journal article" date="2016" name="Gut Pathog.">
        <title>Whole genome sequencing of "Faecalibaculum rodentium" ALO17, isolated from C57BL/6J laboratory mouse feces.</title>
        <authorList>
            <person name="Lim S."/>
            <person name="Chang D.H."/>
            <person name="Ahn S."/>
            <person name="Kim B.C."/>
        </authorList>
    </citation>
    <scope>NUCLEOTIDE SEQUENCE [LARGE SCALE GENOMIC DNA]</scope>
    <source>
        <strain evidence="4 5">Alo17</strain>
    </source>
</reference>
<gene>
    <name evidence="4" type="ORF">AALO17_09020</name>
</gene>